<dbReference type="STRING" id="169679.CSACC_33780"/>
<dbReference type="EMBL" id="LZYZ01000001">
    <property type="protein sequence ID" value="OOM15790.1"/>
    <property type="molecule type" value="Genomic_DNA"/>
</dbReference>
<reference evidence="1 2" key="1">
    <citation type="submission" date="2016-05" db="EMBL/GenBank/DDBJ databases">
        <title>Microbial solvent formation.</title>
        <authorList>
            <person name="Poehlein A."/>
            <person name="Montoya Solano J.D."/>
            <person name="Flitsch S."/>
            <person name="Krabben P."/>
            <person name="Duerre P."/>
            <person name="Daniel R."/>
        </authorList>
    </citation>
    <scope>NUCLEOTIDE SEQUENCE [LARGE SCALE GENOMIC DNA]</scope>
    <source>
        <strain evidence="1 2">L1-8</strain>
    </source>
</reference>
<sequence>MKKSIIAAGVGAFVVVTVMLCTNSNGKMYQKQKHFDTVNDVLTQMENNRIQVFDEYGNEKETDEIKECLSKRKRLTFSQLYFNKIKIEKVEELDDKQKELIVDDYNKAQQRLSLPYNKPTKIEPVRLEIKATPAEPHIDNNNKTNQYTLDLVMVDEGEGMVIDYCVEQLNEDDDDNEAARHVEG</sequence>
<accession>A0A1S8NH78</accession>
<evidence type="ECO:0000313" key="1">
    <source>
        <dbReference type="EMBL" id="OOM15790.1"/>
    </source>
</evidence>
<proteinExistence type="predicted"/>
<dbReference type="AlphaFoldDB" id="A0A1S8NH78"/>
<dbReference type="Proteomes" id="UP000191154">
    <property type="component" value="Unassembled WGS sequence"/>
</dbReference>
<evidence type="ECO:0000313" key="2">
    <source>
        <dbReference type="Proteomes" id="UP000191154"/>
    </source>
</evidence>
<comment type="caution">
    <text evidence="1">The sequence shown here is derived from an EMBL/GenBank/DDBJ whole genome shotgun (WGS) entry which is preliminary data.</text>
</comment>
<protein>
    <submittedName>
        <fullName evidence="1">Uncharacterized protein</fullName>
    </submittedName>
</protein>
<organism evidence="1 2">
    <name type="scientific">Clostridium saccharobutylicum</name>
    <dbReference type="NCBI Taxonomy" id="169679"/>
    <lineage>
        <taxon>Bacteria</taxon>
        <taxon>Bacillati</taxon>
        <taxon>Bacillota</taxon>
        <taxon>Clostridia</taxon>
        <taxon>Eubacteriales</taxon>
        <taxon>Clostridiaceae</taxon>
        <taxon>Clostridium</taxon>
    </lineage>
</organism>
<gene>
    <name evidence="1" type="ORF">CLOSAC_00610</name>
</gene>
<dbReference type="RefSeq" id="WP_077863579.1">
    <property type="nucleotide sequence ID" value="NZ_LZYZ01000001.1"/>
</dbReference>
<name>A0A1S8NH78_CLOSA</name>